<dbReference type="AlphaFoldDB" id="A0AAW5WUI3"/>
<dbReference type="RefSeq" id="WP_269296119.1">
    <property type="nucleotide sequence ID" value="NZ_JAKHPH010000020.1"/>
</dbReference>
<protein>
    <submittedName>
        <fullName evidence="1">Uncharacterized protein</fullName>
    </submittedName>
</protein>
<organism evidence="1 2">
    <name type="scientific">Limosilactobacillus vaginalis</name>
    <dbReference type="NCBI Taxonomy" id="1633"/>
    <lineage>
        <taxon>Bacteria</taxon>
        <taxon>Bacillati</taxon>
        <taxon>Bacillota</taxon>
        <taxon>Bacilli</taxon>
        <taxon>Lactobacillales</taxon>
        <taxon>Lactobacillaceae</taxon>
        <taxon>Limosilactobacillus</taxon>
    </lineage>
</organism>
<comment type="caution">
    <text evidence="1">The sequence shown here is derived from an EMBL/GenBank/DDBJ whole genome shotgun (WGS) entry which is preliminary data.</text>
</comment>
<sequence length="174" mass="19772">MSWNNDNIPEIDFIFNDEQLKAVMANISATLDKNNFGNAGAKLRNMTAMASYNGERAVNKMAEKTTNEVRNLMRERQYRQPGYRPGTKAFGRKANNQHMVDNLKDHVDGNKHRIYTTTTNGGYNYSQAFEFGLLTKNYPAHHPFQDAVNHLGVNQPNSSLDDEIDEAIRKGFDV</sequence>
<evidence type="ECO:0000313" key="1">
    <source>
        <dbReference type="EMBL" id="MCZ3668069.1"/>
    </source>
</evidence>
<gene>
    <name evidence="1" type="ORF">L2724_07210</name>
</gene>
<proteinExistence type="predicted"/>
<name>A0AAW5WUI3_9LACO</name>
<dbReference type="EMBL" id="JAKHPH010000020">
    <property type="protein sequence ID" value="MCZ3668069.1"/>
    <property type="molecule type" value="Genomic_DNA"/>
</dbReference>
<dbReference type="Proteomes" id="UP001212401">
    <property type="component" value="Unassembled WGS sequence"/>
</dbReference>
<accession>A0AAW5WUI3</accession>
<reference evidence="1" key="1">
    <citation type="submission" date="2022-01" db="EMBL/GenBank/DDBJ databases">
        <title>VMRC isolate genome collection.</title>
        <authorList>
            <person name="France M."/>
            <person name="Rutt L."/>
            <person name="Humphrys M."/>
            <person name="Ravel J."/>
        </authorList>
    </citation>
    <scope>NUCLEOTIDE SEQUENCE</scope>
    <source>
        <strain evidence="1">C0048A1</strain>
    </source>
</reference>
<evidence type="ECO:0000313" key="2">
    <source>
        <dbReference type="Proteomes" id="UP001212401"/>
    </source>
</evidence>